<comment type="catalytic activity">
    <reaction evidence="1">
        <text>ATP + protein L-histidine = ADP + protein N-phospho-L-histidine.</text>
        <dbReference type="EC" id="2.7.13.3"/>
    </reaction>
</comment>
<dbReference type="Gene3D" id="3.30.565.10">
    <property type="entry name" value="Histidine kinase-like ATPase, C-terminal domain"/>
    <property type="match status" value="1"/>
</dbReference>
<dbReference type="Proteomes" id="UP000461880">
    <property type="component" value="Unassembled WGS sequence"/>
</dbReference>
<dbReference type="SMART" id="SM00304">
    <property type="entry name" value="HAMP"/>
    <property type="match status" value="1"/>
</dbReference>
<reference evidence="19 20" key="1">
    <citation type="submission" date="2019-08" db="EMBL/GenBank/DDBJ databases">
        <title>In-depth cultivation of the pig gut microbiome towards novel bacterial diversity and tailored functional studies.</title>
        <authorList>
            <person name="Wylensek D."/>
            <person name="Hitch T.C.A."/>
            <person name="Clavel T."/>
        </authorList>
    </citation>
    <scope>NUCLEOTIDE SEQUENCE [LARGE SCALE GENOMIC DNA]</scope>
    <source>
        <strain evidence="19 20">Oil+RF-744-GAM-WT-6</strain>
    </source>
</reference>
<evidence type="ECO:0000259" key="18">
    <source>
        <dbReference type="PROSITE" id="PS50885"/>
    </source>
</evidence>
<dbReference type="InterPro" id="IPR003660">
    <property type="entry name" value="HAMP_dom"/>
</dbReference>
<keyword evidence="6" id="KW-0808">Transferase</keyword>
<dbReference type="InterPro" id="IPR036890">
    <property type="entry name" value="HATPase_C_sf"/>
</dbReference>
<evidence type="ECO:0000313" key="20">
    <source>
        <dbReference type="Proteomes" id="UP000461880"/>
    </source>
</evidence>
<evidence type="ECO:0000256" key="8">
    <source>
        <dbReference type="ARBA" id="ARBA00022741"/>
    </source>
</evidence>
<proteinExistence type="predicted"/>
<feature type="region of interest" description="Disordered" evidence="15">
    <location>
        <begin position="455"/>
        <end position="474"/>
    </location>
</feature>
<dbReference type="GO" id="GO:0005524">
    <property type="term" value="F:ATP binding"/>
    <property type="evidence" value="ECO:0007669"/>
    <property type="project" value="UniProtKB-KW"/>
</dbReference>
<feature type="coiled-coil region" evidence="14">
    <location>
        <begin position="220"/>
        <end position="251"/>
    </location>
</feature>
<dbReference type="CDD" id="cd06225">
    <property type="entry name" value="HAMP"/>
    <property type="match status" value="1"/>
</dbReference>
<comment type="subcellular location">
    <subcellularLocation>
        <location evidence="2">Cell membrane</location>
        <topology evidence="2">Multi-pass membrane protein</topology>
    </subcellularLocation>
</comment>
<dbReference type="Pfam" id="PF00672">
    <property type="entry name" value="HAMP"/>
    <property type="match status" value="1"/>
</dbReference>
<gene>
    <name evidence="19" type="ORF">FYJ51_01605</name>
</gene>
<dbReference type="InterPro" id="IPR050398">
    <property type="entry name" value="HssS/ArlS-like"/>
</dbReference>
<dbReference type="PROSITE" id="PS50109">
    <property type="entry name" value="HIS_KIN"/>
    <property type="match status" value="1"/>
</dbReference>
<keyword evidence="5" id="KW-0597">Phosphoprotein</keyword>
<dbReference type="PANTHER" id="PTHR45528:SF1">
    <property type="entry name" value="SENSOR HISTIDINE KINASE CPXA"/>
    <property type="match status" value="1"/>
</dbReference>
<evidence type="ECO:0000256" key="4">
    <source>
        <dbReference type="ARBA" id="ARBA00022475"/>
    </source>
</evidence>
<evidence type="ECO:0000256" key="6">
    <source>
        <dbReference type="ARBA" id="ARBA00022679"/>
    </source>
</evidence>
<protein>
    <recommendedName>
        <fullName evidence="3">histidine kinase</fullName>
        <ecNumber evidence="3">2.7.13.3</ecNumber>
    </recommendedName>
</protein>
<evidence type="ECO:0000256" key="2">
    <source>
        <dbReference type="ARBA" id="ARBA00004651"/>
    </source>
</evidence>
<evidence type="ECO:0000256" key="14">
    <source>
        <dbReference type="SAM" id="Coils"/>
    </source>
</evidence>
<dbReference type="GO" id="GO:0000155">
    <property type="term" value="F:phosphorelay sensor kinase activity"/>
    <property type="evidence" value="ECO:0007669"/>
    <property type="project" value="InterPro"/>
</dbReference>
<evidence type="ECO:0000256" key="15">
    <source>
        <dbReference type="SAM" id="MobiDB-lite"/>
    </source>
</evidence>
<keyword evidence="4" id="KW-1003">Cell membrane</keyword>
<keyword evidence="14" id="KW-0175">Coiled coil</keyword>
<dbReference type="Gene3D" id="1.10.287.130">
    <property type="match status" value="1"/>
</dbReference>
<evidence type="ECO:0000256" key="9">
    <source>
        <dbReference type="ARBA" id="ARBA00022777"/>
    </source>
</evidence>
<dbReference type="InterPro" id="IPR003594">
    <property type="entry name" value="HATPase_dom"/>
</dbReference>
<dbReference type="SMART" id="SM00387">
    <property type="entry name" value="HATPase_c"/>
    <property type="match status" value="1"/>
</dbReference>
<evidence type="ECO:0000256" key="5">
    <source>
        <dbReference type="ARBA" id="ARBA00022553"/>
    </source>
</evidence>
<accession>A0A7X2TEY9</accession>
<keyword evidence="12" id="KW-0902">Two-component regulatory system</keyword>
<keyword evidence="10" id="KW-0067">ATP-binding</keyword>
<feature type="transmembrane region" description="Helical" evidence="16">
    <location>
        <begin position="173"/>
        <end position="194"/>
    </location>
</feature>
<evidence type="ECO:0000256" key="10">
    <source>
        <dbReference type="ARBA" id="ARBA00022840"/>
    </source>
</evidence>
<feature type="transmembrane region" description="Helical" evidence="16">
    <location>
        <begin position="20"/>
        <end position="40"/>
    </location>
</feature>
<dbReference type="InterPro" id="IPR005467">
    <property type="entry name" value="His_kinase_dom"/>
</dbReference>
<keyword evidence="13 16" id="KW-0472">Membrane</keyword>
<dbReference type="CDD" id="cd00082">
    <property type="entry name" value="HisKA"/>
    <property type="match status" value="1"/>
</dbReference>
<evidence type="ECO:0000259" key="17">
    <source>
        <dbReference type="PROSITE" id="PS50109"/>
    </source>
</evidence>
<keyword evidence="20" id="KW-1185">Reference proteome</keyword>
<dbReference type="RefSeq" id="WP_154502424.1">
    <property type="nucleotide sequence ID" value="NZ_VUMN01000002.1"/>
</dbReference>
<evidence type="ECO:0000256" key="3">
    <source>
        <dbReference type="ARBA" id="ARBA00012438"/>
    </source>
</evidence>
<evidence type="ECO:0000256" key="12">
    <source>
        <dbReference type="ARBA" id="ARBA00023012"/>
    </source>
</evidence>
<dbReference type="PANTHER" id="PTHR45528">
    <property type="entry name" value="SENSOR HISTIDINE KINASE CPXA"/>
    <property type="match status" value="1"/>
</dbReference>
<name>A0A7X2TEY9_9FIRM</name>
<keyword evidence="11 16" id="KW-1133">Transmembrane helix</keyword>
<dbReference type="Pfam" id="PF02518">
    <property type="entry name" value="HATPase_c"/>
    <property type="match status" value="1"/>
</dbReference>
<keyword evidence="8" id="KW-0547">Nucleotide-binding</keyword>
<dbReference type="AlphaFoldDB" id="A0A7X2TEY9"/>
<dbReference type="SMART" id="SM00388">
    <property type="entry name" value="HisKA"/>
    <property type="match status" value="1"/>
</dbReference>
<dbReference type="InterPro" id="IPR036097">
    <property type="entry name" value="HisK_dim/P_sf"/>
</dbReference>
<dbReference type="SUPFAM" id="SSF47384">
    <property type="entry name" value="Homodimeric domain of signal transducing histidine kinase"/>
    <property type="match status" value="1"/>
</dbReference>
<keyword evidence="7 16" id="KW-0812">Transmembrane</keyword>
<evidence type="ECO:0000256" key="7">
    <source>
        <dbReference type="ARBA" id="ARBA00022692"/>
    </source>
</evidence>
<evidence type="ECO:0000256" key="13">
    <source>
        <dbReference type="ARBA" id="ARBA00023136"/>
    </source>
</evidence>
<dbReference type="EC" id="2.7.13.3" evidence="3"/>
<evidence type="ECO:0000313" key="19">
    <source>
        <dbReference type="EMBL" id="MSS57605.1"/>
    </source>
</evidence>
<dbReference type="GO" id="GO:0005886">
    <property type="term" value="C:plasma membrane"/>
    <property type="evidence" value="ECO:0007669"/>
    <property type="project" value="UniProtKB-SubCell"/>
</dbReference>
<keyword evidence="9 19" id="KW-0418">Kinase</keyword>
<dbReference type="PROSITE" id="PS50885">
    <property type="entry name" value="HAMP"/>
    <property type="match status" value="1"/>
</dbReference>
<feature type="domain" description="Histidine kinase" evidence="17">
    <location>
        <begin position="247"/>
        <end position="449"/>
    </location>
</feature>
<evidence type="ECO:0000256" key="11">
    <source>
        <dbReference type="ARBA" id="ARBA00022989"/>
    </source>
</evidence>
<comment type="caution">
    <text evidence="19">The sequence shown here is derived from an EMBL/GenBank/DDBJ whole genome shotgun (WGS) entry which is preliminary data.</text>
</comment>
<evidence type="ECO:0000256" key="1">
    <source>
        <dbReference type="ARBA" id="ARBA00000085"/>
    </source>
</evidence>
<sequence length="474" mass="54421">MKRFRMWLRELNLTQQLMSILFLVIFTLTVFIFTFLSPTINQFTWNEMYRTLHVSQTTLVTYLNQNPDTLPPRAKESEGDILSAIYDLDQGSFYYLSPEEFTEAEQTSILANLPSLSDTRGDYMFSETGKRSQQVLYTITKLTDGRYMISLMPSSYELEFRSLLVNNIVNLNMLVALTLFILLTIWIASLIYPLNQIRTYITKIKNDEPAVLTVNRRDEIGEVADALREMQAELQKQNEEKQEMIQNISHDLKTPIATIKSYGESIKDGIYPYGTLEKSVDVIIENADRLEKKVRSLIALNKMGYLLDDCPEGDTLDMNEVIDKVLLGLKVIRPEISFETDLDKGVLFHGDEDPWRIVVENLVDNALRYARTTIRIELHPGELSVINDGSQISEDRMGKLFKAYEKGTDGQFGLGLSIVYKVCSTYGYHIEAENLADGVKFHIWKELPAKARKALEKEKKQEAREKARSSRKAK</sequence>
<dbReference type="Pfam" id="PF00512">
    <property type="entry name" value="HisKA"/>
    <property type="match status" value="1"/>
</dbReference>
<feature type="domain" description="HAMP" evidence="18">
    <location>
        <begin position="188"/>
        <end position="239"/>
    </location>
</feature>
<dbReference type="InterPro" id="IPR003661">
    <property type="entry name" value="HisK_dim/P_dom"/>
</dbReference>
<dbReference type="EMBL" id="VUMN01000002">
    <property type="protein sequence ID" value="MSS57605.1"/>
    <property type="molecule type" value="Genomic_DNA"/>
</dbReference>
<evidence type="ECO:0000256" key="16">
    <source>
        <dbReference type="SAM" id="Phobius"/>
    </source>
</evidence>
<feature type="compositionally biased region" description="Basic and acidic residues" evidence="15">
    <location>
        <begin position="455"/>
        <end position="468"/>
    </location>
</feature>
<organism evidence="19 20">
    <name type="scientific">Stecheria intestinalis</name>
    <dbReference type="NCBI Taxonomy" id="2606630"/>
    <lineage>
        <taxon>Bacteria</taxon>
        <taxon>Bacillati</taxon>
        <taxon>Bacillota</taxon>
        <taxon>Erysipelotrichia</taxon>
        <taxon>Erysipelotrichales</taxon>
        <taxon>Erysipelotrichaceae</taxon>
        <taxon>Stecheria</taxon>
    </lineage>
</organism>
<dbReference type="SUPFAM" id="SSF55874">
    <property type="entry name" value="ATPase domain of HSP90 chaperone/DNA topoisomerase II/histidine kinase"/>
    <property type="match status" value="1"/>
</dbReference>